<dbReference type="GO" id="GO:0007155">
    <property type="term" value="P:cell adhesion"/>
    <property type="evidence" value="ECO:0007669"/>
    <property type="project" value="InterPro"/>
</dbReference>
<keyword evidence="3" id="KW-0479">Metal-binding</keyword>
<name>A0A9X4M317_9ACTN</name>
<dbReference type="InterPro" id="IPR050492">
    <property type="entry name" value="Bact_metal-bind_prot9"/>
</dbReference>
<keyword evidence="2 5" id="KW-0813">Transport</keyword>
<dbReference type="GO" id="GO:0046872">
    <property type="term" value="F:metal ion binding"/>
    <property type="evidence" value="ECO:0007669"/>
    <property type="project" value="UniProtKB-KW"/>
</dbReference>
<evidence type="ECO:0000256" key="4">
    <source>
        <dbReference type="ARBA" id="ARBA00022729"/>
    </source>
</evidence>
<sequence>MPTFPRRRRALRRRRGALIAATLTAGALTLAACTSPGTSSGHDGRPQVVASTNVWGGIAKTIGGDAVDVTTLIGDPGTDPHDYQTTPSDAAKVAKADLVVYNGGGYDKFASDIVESVGSGKRTVDAYALPVTGALGSTRTQSDPNEHVWYDPATVDAVARTIADDLAAIDPAGAATFHANADALRGRLQSVADLAAHIDEQRRGTKVIETEPVLHYLLAQSGLVDIAPQEFTEAVEQGTDPSPAAVAEIGRLLGSKQASALVYNTQTQDPTTKAVLQRAHDASIPVVDVTESMPADVDYTQWVTGELTTLGKAVGAL</sequence>
<dbReference type="InterPro" id="IPR006128">
    <property type="entry name" value="Lipoprotein_PsaA-like"/>
</dbReference>
<dbReference type="InterPro" id="IPR006127">
    <property type="entry name" value="ZnuA-like"/>
</dbReference>
<evidence type="ECO:0000313" key="7">
    <source>
        <dbReference type="EMBL" id="MDG3017145.1"/>
    </source>
</evidence>
<dbReference type="AlphaFoldDB" id="A0A9X4M317"/>
<protein>
    <submittedName>
        <fullName evidence="7">Zinc ABC transporter substrate-binding protein</fullName>
    </submittedName>
</protein>
<reference evidence="7" key="1">
    <citation type="submission" date="2022-08" db="EMBL/GenBank/DDBJ databases">
        <title>Genome analysis of Corynebacteriales strain.</title>
        <authorList>
            <person name="Lee S.D."/>
        </authorList>
    </citation>
    <scope>NUCLEOTIDE SEQUENCE</scope>
    <source>
        <strain evidence="7">D3-21</strain>
    </source>
</reference>
<dbReference type="PANTHER" id="PTHR42953">
    <property type="entry name" value="HIGH-AFFINITY ZINC UPTAKE SYSTEM PROTEIN ZNUA-RELATED"/>
    <property type="match status" value="1"/>
</dbReference>
<dbReference type="SUPFAM" id="SSF53807">
    <property type="entry name" value="Helical backbone' metal receptor"/>
    <property type="match status" value="1"/>
</dbReference>
<organism evidence="7 8">
    <name type="scientific">Speluncibacter jeojiensis</name>
    <dbReference type="NCBI Taxonomy" id="2710754"/>
    <lineage>
        <taxon>Bacteria</taxon>
        <taxon>Bacillati</taxon>
        <taxon>Actinomycetota</taxon>
        <taxon>Actinomycetes</taxon>
        <taxon>Mycobacteriales</taxon>
        <taxon>Speluncibacteraceae</taxon>
        <taxon>Speluncibacter</taxon>
    </lineage>
</organism>
<dbReference type="PROSITE" id="PS51257">
    <property type="entry name" value="PROKAR_LIPOPROTEIN"/>
    <property type="match status" value="1"/>
</dbReference>
<dbReference type="Pfam" id="PF01297">
    <property type="entry name" value="ZnuA"/>
    <property type="match status" value="1"/>
</dbReference>
<evidence type="ECO:0000256" key="3">
    <source>
        <dbReference type="ARBA" id="ARBA00022723"/>
    </source>
</evidence>
<feature type="chain" id="PRO_5040757913" evidence="6">
    <location>
        <begin position="32"/>
        <end position="317"/>
    </location>
</feature>
<evidence type="ECO:0000313" key="8">
    <source>
        <dbReference type="Proteomes" id="UP001152755"/>
    </source>
</evidence>
<comment type="subcellular location">
    <subcellularLocation>
        <location evidence="1">Cell envelope</location>
    </subcellularLocation>
</comment>
<dbReference type="RefSeq" id="WP_332520814.1">
    <property type="nucleotide sequence ID" value="NZ_JANRHA010000025.1"/>
</dbReference>
<keyword evidence="8" id="KW-1185">Reference proteome</keyword>
<dbReference type="Gene3D" id="3.40.50.1980">
    <property type="entry name" value="Nitrogenase molybdenum iron protein domain"/>
    <property type="match status" value="2"/>
</dbReference>
<feature type="signal peptide" evidence="6">
    <location>
        <begin position="1"/>
        <end position="31"/>
    </location>
</feature>
<dbReference type="PRINTS" id="PR00690">
    <property type="entry name" value="ADHESNFAMILY"/>
</dbReference>
<dbReference type="GO" id="GO:0030313">
    <property type="term" value="C:cell envelope"/>
    <property type="evidence" value="ECO:0007669"/>
    <property type="project" value="UniProtKB-SubCell"/>
</dbReference>
<comment type="caution">
    <text evidence="7">The sequence shown here is derived from an EMBL/GenBank/DDBJ whole genome shotgun (WGS) entry which is preliminary data.</text>
</comment>
<evidence type="ECO:0000256" key="2">
    <source>
        <dbReference type="ARBA" id="ARBA00022448"/>
    </source>
</evidence>
<evidence type="ECO:0000256" key="5">
    <source>
        <dbReference type="RuleBase" id="RU003512"/>
    </source>
</evidence>
<accession>A0A9X4M317</accession>
<proteinExistence type="inferred from homology"/>
<dbReference type="EMBL" id="JANRHA010000025">
    <property type="protein sequence ID" value="MDG3017145.1"/>
    <property type="molecule type" value="Genomic_DNA"/>
</dbReference>
<dbReference type="PANTHER" id="PTHR42953:SF1">
    <property type="entry name" value="METAL-BINDING PROTEIN HI_0362-RELATED"/>
    <property type="match status" value="1"/>
</dbReference>
<keyword evidence="4 6" id="KW-0732">Signal</keyword>
<comment type="similarity">
    <text evidence="5">Belongs to the bacterial solute-binding protein 9 family.</text>
</comment>
<evidence type="ECO:0000256" key="6">
    <source>
        <dbReference type="SAM" id="SignalP"/>
    </source>
</evidence>
<gene>
    <name evidence="7" type="ORF">NVS88_21550</name>
</gene>
<dbReference type="Proteomes" id="UP001152755">
    <property type="component" value="Unassembled WGS sequence"/>
</dbReference>
<evidence type="ECO:0000256" key="1">
    <source>
        <dbReference type="ARBA" id="ARBA00004196"/>
    </source>
</evidence>
<dbReference type="GO" id="GO:0030001">
    <property type="term" value="P:metal ion transport"/>
    <property type="evidence" value="ECO:0007669"/>
    <property type="project" value="InterPro"/>
</dbReference>